<dbReference type="InterPro" id="IPR022564">
    <property type="entry name" value="DUF2678"/>
</dbReference>
<sequence length="168" mass="18390">MDEPLFGEQKKQTQVSQIIVGVLVMVFTLFSIAVGVYFGIKNPRHFVLVGTLVVTFLSLALLVRWWRDKEDRIHPKFKYLIAFLVVVTILVGVCINTYVWVKPPPPLVCNGFYITNNKTCLATPSECNGCLLVNIISAVPPIDYLITCGDCSSSSSNATSSAATSGSQ</sequence>
<comment type="caution">
    <text evidence="2">The sequence shown here is derived from an EMBL/GenBank/DDBJ whole genome shotgun (WGS) entry which is preliminary data.</text>
</comment>
<protein>
    <recommendedName>
        <fullName evidence="4">Transmembrane protein</fullName>
    </recommendedName>
</protein>
<dbReference type="OrthoDB" id="17800at2759"/>
<accession>A0A8J4UX86</accession>
<keyword evidence="3" id="KW-1185">Reference proteome</keyword>
<organism evidence="2 3">
    <name type="scientific">Polysphondylium violaceum</name>
    <dbReference type="NCBI Taxonomy" id="133409"/>
    <lineage>
        <taxon>Eukaryota</taxon>
        <taxon>Amoebozoa</taxon>
        <taxon>Evosea</taxon>
        <taxon>Eumycetozoa</taxon>
        <taxon>Dictyostelia</taxon>
        <taxon>Dictyosteliales</taxon>
        <taxon>Dictyosteliaceae</taxon>
        <taxon>Polysphondylium</taxon>
    </lineage>
</organism>
<evidence type="ECO:0000313" key="2">
    <source>
        <dbReference type="EMBL" id="KAF2070168.1"/>
    </source>
</evidence>
<keyword evidence="1" id="KW-1133">Transmembrane helix</keyword>
<gene>
    <name evidence="2" type="ORF">CYY_008510</name>
</gene>
<dbReference type="Pfam" id="PF10856">
    <property type="entry name" value="DUF2678"/>
    <property type="match status" value="1"/>
</dbReference>
<name>A0A8J4UX86_9MYCE</name>
<keyword evidence="1" id="KW-0472">Membrane</keyword>
<feature type="transmembrane region" description="Helical" evidence="1">
    <location>
        <begin position="46"/>
        <end position="67"/>
    </location>
</feature>
<feature type="transmembrane region" description="Helical" evidence="1">
    <location>
        <begin position="79"/>
        <end position="101"/>
    </location>
</feature>
<evidence type="ECO:0000313" key="3">
    <source>
        <dbReference type="Proteomes" id="UP000695562"/>
    </source>
</evidence>
<keyword evidence="1" id="KW-0812">Transmembrane</keyword>
<dbReference type="Proteomes" id="UP000695562">
    <property type="component" value="Unassembled WGS sequence"/>
</dbReference>
<evidence type="ECO:0008006" key="4">
    <source>
        <dbReference type="Google" id="ProtNLM"/>
    </source>
</evidence>
<reference evidence="2" key="1">
    <citation type="submission" date="2020-01" db="EMBL/GenBank/DDBJ databases">
        <title>Development of genomics and gene disruption for Polysphondylium violaceum indicates a role for the polyketide synthase stlB in stalk morphogenesis.</title>
        <authorList>
            <person name="Narita B."/>
            <person name="Kawabe Y."/>
            <person name="Kin K."/>
            <person name="Saito T."/>
            <person name="Gibbs R."/>
            <person name="Kuspa A."/>
            <person name="Muzny D."/>
            <person name="Queller D."/>
            <person name="Richards S."/>
            <person name="Strassman J."/>
            <person name="Sucgang R."/>
            <person name="Worley K."/>
            <person name="Schaap P."/>
        </authorList>
    </citation>
    <scope>NUCLEOTIDE SEQUENCE</scope>
    <source>
        <strain evidence="2">QSvi11</strain>
    </source>
</reference>
<evidence type="ECO:0000256" key="1">
    <source>
        <dbReference type="SAM" id="Phobius"/>
    </source>
</evidence>
<proteinExistence type="predicted"/>
<dbReference type="AlphaFoldDB" id="A0A8J4UX86"/>
<dbReference type="EMBL" id="AJWJ01000531">
    <property type="protein sequence ID" value="KAF2070168.1"/>
    <property type="molecule type" value="Genomic_DNA"/>
</dbReference>
<feature type="transmembrane region" description="Helical" evidence="1">
    <location>
        <begin position="18"/>
        <end position="40"/>
    </location>
</feature>